<dbReference type="EMBL" id="CAJNRF010012050">
    <property type="protein sequence ID" value="CAF2137081.1"/>
    <property type="molecule type" value="Genomic_DNA"/>
</dbReference>
<evidence type="ECO:0000313" key="1">
    <source>
        <dbReference type="EMBL" id="CAF2137081.1"/>
    </source>
</evidence>
<feature type="non-terminal residue" evidence="1">
    <location>
        <position position="26"/>
    </location>
</feature>
<gene>
    <name evidence="1" type="ORF">WKI299_LOCUS27552</name>
</gene>
<organism evidence="1 2">
    <name type="scientific">Rotaria magnacalcarata</name>
    <dbReference type="NCBI Taxonomy" id="392030"/>
    <lineage>
        <taxon>Eukaryota</taxon>
        <taxon>Metazoa</taxon>
        <taxon>Spiralia</taxon>
        <taxon>Gnathifera</taxon>
        <taxon>Rotifera</taxon>
        <taxon>Eurotatoria</taxon>
        <taxon>Bdelloidea</taxon>
        <taxon>Philodinida</taxon>
        <taxon>Philodinidae</taxon>
        <taxon>Rotaria</taxon>
    </lineage>
</organism>
<accession>A0A816WQ74</accession>
<reference evidence="1" key="1">
    <citation type="submission" date="2021-02" db="EMBL/GenBank/DDBJ databases">
        <authorList>
            <person name="Nowell W R."/>
        </authorList>
    </citation>
    <scope>NUCLEOTIDE SEQUENCE</scope>
</reference>
<evidence type="ECO:0000313" key="2">
    <source>
        <dbReference type="Proteomes" id="UP000663856"/>
    </source>
</evidence>
<sequence length="26" mass="2545">MVIIALCPKIETGGAALSSPSQSPSS</sequence>
<dbReference type="Proteomes" id="UP000663856">
    <property type="component" value="Unassembled WGS sequence"/>
</dbReference>
<name>A0A816WQ74_9BILA</name>
<dbReference type="AlphaFoldDB" id="A0A816WQ74"/>
<proteinExistence type="predicted"/>
<protein>
    <submittedName>
        <fullName evidence="1">Uncharacterized protein</fullName>
    </submittedName>
</protein>
<comment type="caution">
    <text evidence="1">The sequence shown here is derived from an EMBL/GenBank/DDBJ whole genome shotgun (WGS) entry which is preliminary data.</text>
</comment>